<feature type="binding site" evidence="10">
    <location>
        <position position="197"/>
    </location>
    <ligand>
        <name>substrate</name>
    </ligand>
</feature>
<dbReference type="GO" id="GO:0005737">
    <property type="term" value="C:cytoplasm"/>
    <property type="evidence" value="ECO:0007669"/>
    <property type="project" value="InterPro"/>
</dbReference>
<evidence type="ECO:0000256" key="4">
    <source>
        <dbReference type="ARBA" id="ARBA00022556"/>
    </source>
</evidence>
<dbReference type="GO" id="GO:0019897">
    <property type="term" value="C:extrinsic component of plasma membrane"/>
    <property type="evidence" value="ECO:0007669"/>
    <property type="project" value="UniProtKB-UniRule"/>
</dbReference>
<evidence type="ECO:0000256" key="8">
    <source>
        <dbReference type="ARBA" id="ARBA00023136"/>
    </source>
</evidence>
<organism evidence="12 13">
    <name type="scientific">Conchiformibius steedae</name>
    <dbReference type="NCBI Taxonomy" id="153493"/>
    <lineage>
        <taxon>Bacteria</taxon>
        <taxon>Pseudomonadati</taxon>
        <taxon>Pseudomonadota</taxon>
        <taxon>Betaproteobacteria</taxon>
        <taxon>Neisseriales</taxon>
        <taxon>Neisseriaceae</taxon>
        <taxon>Conchiformibius</taxon>
    </lineage>
</organism>
<dbReference type="GO" id="GO:0008758">
    <property type="term" value="F:UDP-2,3-diacylglucosamine hydrolase activity"/>
    <property type="evidence" value="ECO:0007669"/>
    <property type="project" value="UniProtKB-UniRule"/>
</dbReference>
<protein>
    <recommendedName>
        <fullName evidence="10">UDP-2,3-diacylglucosamine hydrolase</fullName>
        <ecNumber evidence="10">3.6.1.54</ecNumber>
    </recommendedName>
    <alternativeName>
        <fullName evidence="10">UDP-2,3-diacylglucosamine diphosphatase</fullName>
    </alternativeName>
</protein>
<keyword evidence="7 10" id="KW-0443">Lipid metabolism</keyword>
<dbReference type="EMBL" id="RQYC01000010">
    <property type="protein sequence ID" value="RRD89861.1"/>
    <property type="molecule type" value="Genomic_DNA"/>
</dbReference>
<comment type="caution">
    <text evidence="12">The sequence shown here is derived from an EMBL/GenBank/DDBJ whole genome shotgun (WGS) entry which is preliminary data.</text>
</comment>
<evidence type="ECO:0000256" key="6">
    <source>
        <dbReference type="ARBA" id="ARBA00022801"/>
    </source>
</evidence>
<comment type="function">
    <text evidence="10">Hydrolyzes the pyrophosphate bond of UDP-2,3-diacylglucosamine to yield 2,3-diacylglucosamine 1-phosphate (lipid X) and UMP by catalyzing the attack of water at the alpha-P atom. Involved in the biosynthesis of lipid A, a phosphorylated glycolipid that anchors the lipopolysaccharide to the outer membrane of the cell.</text>
</comment>
<dbReference type="InterPro" id="IPR029052">
    <property type="entry name" value="Metallo-depent_PP-like"/>
</dbReference>
<keyword evidence="5 10" id="KW-0479">Metal-binding</keyword>
<feature type="binding site" evidence="10">
    <location>
        <position position="197"/>
    </location>
    <ligand>
        <name>Mn(2+)</name>
        <dbReference type="ChEBI" id="CHEBI:29035"/>
        <label>2</label>
    </ligand>
</feature>
<comment type="catalytic activity">
    <reaction evidence="10">
        <text>UDP-2-N,3-O-bis[(3R)-3-hydroxytetradecanoyl]-alpha-D-glucosamine + H2O = 2-N,3-O-bis[(3R)-3-hydroxytetradecanoyl]-alpha-D-glucosaminyl 1-phosphate + UMP + 2 H(+)</text>
        <dbReference type="Rhea" id="RHEA:25213"/>
        <dbReference type="ChEBI" id="CHEBI:15377"/>
        <dbReference type="ChEBI" id="CHEBI:15378"/>
        <dbReference type="ChEBI" id="CHEBI:57865"/>
        <dbReference type="ChEBI" id="CHEBI:57957"/>
        <dbReference type="ChEBI" id="CHEBI:78847"/>
        <dbReference type="EC" id="3.6.1.54"/>
    </reaction>
</comment>
<dbReference type="PANTHER" id="PTHR34990:SF1">
    <property type="entry name" value="UDP-2,3-DIACYLGLUCOSAMINE HYDROLASE"/>
    <property type="match status" value="1"/>
</dbReference>
<dbReference type="SUPFAM" id="SSF56300">
    <property type="entry name" value="Metallo-dependent phosphatases"/>
    <property type="match status" value="1"/>
</dbReference>
<keyword evidence="2 10" id="KW-0444">Lipid biosynthesis</keyword>
<dbReference type="HAMAP" id="MF_00575">
    <property type="entry name" value="LpxH"/>
    <property type="match status" value="1"/>
</dbReference>
<dbReference type="Proteomes" id="UP000269923">
    <property type="component" value="Unassembled WGS sequence"/>
</dbReference>
<dbReference type="GO" id="GO:0009245">
    <property type="term" value="P:lipid A biosynthetic process"/>
    <property type="evidence" value="ECO:0007669"/>
    <property type="project" value="UniProtKB-UniRule"/>
</dbReference>
<feature type="binding site" evidence="10">
    <location>
        <position position="164"/>
    </location>
    <ligand>
        <name>substrate</name>
    </ligand>
</feature>
<dbReference type="GO" id="GO:0030145">
    <property type="term" value="F:manganese ion binding"/>
    <property type="evidence" value="ECO:0007669"/>
    <property type="project" value="UniProtKB-UniRule"/>
</dbReference>
<feature type="binding site" evidence="10">
    <location>
        <position position="42"/>
    </location>
    <ligand>
        <name>Mn(2+)</name>
        <dbReference type="ChEBI" id="CHEBI:29035"/>
        <label>2</label>
    </ligand>
</feature>
<feature type="domain" description="Calcineurin-like phosphoesterase" evidence="11">
    <location>
        <begin position="5"/>
        <end position="201"/>
    </location>
</feature>
<evidence type="ECO:0000256" key="9">
    <source>
        <dbReference type="ARBA" id="ARBA00023211"/>
    </source>
</evidence>
<feature type="binding site" evidence="10">
    <location>
        <position position="79"/>
    </location>
    <ligand>
        <name>Mn(2+)</name>
        <dbReference type="ChEBI" id="CHEBI:29035"/>
        <label>2</label>
    </ligand>
</feature>
<dbReference type="Gene3D" id="3.60.21.10">
    <property type="match status" value="1"/>
</dbReference>
<keyword evidence="8 10" id="KW-0472">Membrane</keyword>
<comment type="subcellular location">
    <subcellularLocation>
        <location evidence="10">Cell inner membrane</location>
        <topology evidence="10">Peripheral membrane protein</topology>
        <orientation evidence="10">Cytoplasmic side</orientation>
    </subcellularLocation>
</comment>
<dbReference type="InterPro" id="IPR004843">
    <property type="entry name" value="Calcineurin-like_PHP"/>
</dbReference>
<evidence type="ECO:0000256" key="3">
    <source>
        <dbReference type="ARBA" id="ARBA00022519"/>
    </source>
</evidence>
<name>A0A3P2A333_9NEIS</name>
<keyword evidence="13" id="KW-1185">Reference proteome</keyword>
<feature type="binding site" evidence="10">
    <location>
        <position position="114"/>
    </location>
    <ligand>
        <name>Mn(2+)</name>
        <dbReference type="ChEBI" id="CHEBI:29035"/>
        <label>2</label>
    </ligand>
</feature>
<gene>
    <name evidence="10" type="primary">lpxH</name>
    <name evidence="12" type="ORF">EII21_07465</name>
</gene>
<evidence type="ECO:0000256" key="5">
    <source>
        <dbReference type="ARBA" id="ARBA00022723"/>
    </source>
</evidence>
<sequence length="258" mass="28921">MAQTVFVADLHLSAHTPDLTELFCRSVAAWRGRVDALYILGDLFDAWVGDDAADATAQQVAQALRAFAETAPVYFVAGNRDFLLGRRFAAQAGMVLLPEYYAVSLYGKRYLLMHGDQLCTDDRSYLYFRRVIRQPWLQALLLRLPVAWRVRLAGDIRRESSRKQSRPDSYTRTDATEKGIAAAWQGFRATDVLIHGHTHRPALHRHQIDGQERLRCVLPDWHSGRGGYVSVSAAGVELRSLPENTADGADTANLNNQL</sequence>
<comment type="pathway">
    <text evidence="10">Glycolipid biosynthesis; lipid IV(A) biosynthesis; lipid IV(A) from (3R)-3-hydroxytetradecanoyl-[acyl-carrier-protein] and UDP-N-acetyl-alpha-D-glucosamine: step 4/6.</text>
</comment>
<feature type="binding site" evidence="10">
    <location>
        <position position="9"/>
    </location>
    <ligand>
        <name>Mn(2+)</name>
        <dbReference type="ChEBI" id="CHEBI:29035"/>
        <label>1</label>
    </ligand>
</feature>
<dbReference type="EC" id="3.6.1.54" evidence="10"/>
<comment type="similarity">
    <text evidence="10">Belongs to the LpxH family.</text>
</comment>
<reference evidence="12 13" key="1">
    <citation type="submission" date="2018-11" db="EMBL/GenBank/DDBJ databases">
        <title>Genomes From Bacteria Associated with the Canine Oral Cavity: a Test Case for Automated Genome-Based Taxonomic Assignment.</title>
        <authorList>
            <person name="Coil D.A."/>
            <person name="Jospin G."/>
            <person name="Darling A.E."/>
            <person name="Wallis C."/>
            <person name="Davis I.J."/>
            <person name="Harris S."/>
            <person name="Eisen J.A."/>
            <person name="Holcombe L.J."/>
            <person name="O'Flynn C."/>
        </authorList>
    </citation>
    <scope>NUCLEOTIDE SEQUENCE [LARGE SCALE GENOMIC DNA]</scope>
    <source>
        <strain evidence="12 13">COT-280</strain>
    </source>
</reference>
<dbReference type="UniPathway" id="UPA00359">
    <property type="reaction ID" value="UER00480"/>
</dbReference>
<dbReference type="CDD" id="cd07398">
    <property type="entry name" value="MPP_YbbF-LpxH"/>
    <property type="match status" value="1"/>
</dbReference>
<evidence type="ECO:0000313" key="13">
    <source>
        <dbReference type="Proteomes" id="UP000269923"/>
    </source>
</evidence>
<dbReference type="OrthoDB" id="9783283at2"/>
<dbReference type="RefSeq" id="WP_124795232.1">
    <property type="nucleotide sequence ID" value="NZ_RQYC01000010.1"/>
</dbReference>
<feature type="binding site" evidence="10">
    <location>
        <position position="11"/>
    </location>
    <ligand>
        <name>Mn(2+)</name>
        <dbReference type="ChEBI" id="CHEBI:29035"/>
        <label>1</label>
    </ligand>
</feature>
<keyword evidence="6 10" id="KW-0378">Hydrolase</keyword>
<evidence type="ECO:0000256" key="10">
    <source>
        <dbReference type="HAMAP-Rule" id="MF_00575"/>
    </source>
</evidence>
<feature type="binding site" evidence="10">
    <location>
        <position position="42"/>
    </location>
    <ligand>
        <name>Mn(2+)</name>
        <dbReference type="ChEBI" id="CHEBI:29035"/>
        <label>1</label>
    </ligand>
</feature>
<evidence type="ECO:0000313" key="12">
    <source>
        <dbReference type="EMBL" id="RRD89861.1"/>
    </source>
</evidence>
<evidence type="ECO:0000256" key="2">
    <source>
        <dbReference type="ARBA" id="ARBA00022516"/>
    </source>
</evidence>
<evidence type="ECO:0000256" key="1">
    <source>
        <dbReference type="ARBA" id="ARBA00022475"/>
    </source>
</evidence>
<dbReference type="InterPro" id="IPR043461">
    <property type="entry name" value="LpxH-like"/>
</dbReference>
<comment type="cofactor">
    <cofactor evidence="10">
        <name>Mn(2+)</name>
        <dbReference type="ChEBI" id="CHEBI:29035"/>
    </cofactor>
    <text evidence="10">Binds 2 Mn(2+) ions per subunit in a binuclear metal center.</text>
</comment>
<keyword evidence="9 10" id="KW-0464">Manganese</keyword>
<dbReference type="AlphaFoldDB" id="A0A3P2A333"/>
<comment type="caution">
    <text evidence="10">Lacks conserved residue(s) required for the propagation of feature annotation.</text>
</comment>
<keyword evidence="4 10" id="KW-0441">Lipid A biosynthesis</keyword>
<dbReference type="PANTHER" id="PTHR34990">
    <property type="entry name" value="UDP-2,3-DIACYLGLUCOSAMINE HYDROLASE-RELATED"/>
    <property type="match status" value="1"/>
</dbReference>
<evidence type="ECO:0000256" key="7">
    <source>
        <dbReference type="ARBA" id="ARBA00023098"/>
    </source>
</evidence>
<feature type="binding site" evidence="10">
    <location>
        <position position="160"/>
    </location>
    <ligand>
        <name>substrate</name>
    </ligand>
</feature>
<dbReference type="InterPro" id="IPR010138">
    <property type="entry name" value="UDP-diacylglucosamine_Hdrlase"/>
</dbReference>
<evidence type="ECO:0000259" key="11">
    <source>
        <dbReference type="Pfam" id="PF00149"/>
    </source>
</evidence>
<feature type="binding site" evidence="10">
    <location>
        <position position="199"/>
    </location>
    <ligand>
        <name>Mn(2+)</name>
        <dbReference type="ChEBI" id="CHEBI:29035"/>
        <label>1</label>
    </ligand>
</feature>
<feature type="binding site" evidence="10">
    <location>
        <begin position="79"/>
        <end position="80"/>
    </location>
    <ligand>
        <name>substrate</name>
    </ligand>
</feature>
<dbReference type="NCBIfam" id="NF003743">
    <property type="entry name" value="PRK05340.1"/>
    <property type="match status" value="1"/>
</dbReference>
<feature type="binding site" evidence="10">
    <location>
        <position position="122"/>
    </location>
    <ligand>
        <name>substrate</name>
    </ligand>
</feature>
<dbReference type="NCBIfam" id="TIGR01854">
    <property type="entry name" value="lipid_A_lpxH"/>
    <property type="match status" value="1"/>
</dbReference>
<dbReference type="Pfam" id="PF00149">
    <property type="entry name" value="Metallophos"/>
    <property type="match status" value="1"/>
</dbReference>
<keyword evidence="1 10" id="KW-1003">Cell membrane</keyword>
<accession>A0A3P2A333</accession>
<dbReference type="STRING" id="1121352.GCA_000620925_00105"/>
<proteinExistence type="inferred from homology"/>
<keyword evidence="3 10" id="KW-0997">Cell inner membrane</keyword>